<reference evidence="1" key="1">
    <citation type="submission" date="2022-10" db="EMBL/GenBank/DDBJ databases">
        <title>Complete Genome of Trichothecium roseum strain YXFP-22015, a Plant Pathogen Isolated from Citrus.</title>
        <authorList>
            <person name="Wang Y."/>
            <person name="Zhu L."/>
        </authorList>
    </citation>
    <scope>NUCLEOTIDE SEQUENCE</scope>
    <source>
        <strain evidence="1">YXFP-22015</strain>
    </source>
</reference>
<dbReference type="EMBL" id="CM047940">
    <property type="protein sequence ID" value="KAI9904189.1"/>
    <property type="molecule type" value="Genomic_DNA"/>
</dbReference>
<accession>A0ACC0VD14</accession>
<sequence length="264" mass="29141">MSDRASNAAGAGGKKEKKEIKILMLHGYTQSGPLFRSKTRALEKQLAKTLLPFRLLPTFLYPTAPNRLLPQDVPGYEGPDVDPSDEARLLDTWAWFRKSEATGEYRLLEEGMRAVADAIRDAGEGGIDGVCGFSQGGCLAGLVAAALEKDRPVPEGKQGDWARELREANGGRELRCLVSYSGFWPPPDSLQWCYEPKVSTPSLHFIGSLDSVVVEERSRALVDRCRDAQVVVHPGGHYVPISKEWIMALAVFIKQQYDEPKADL</sequence>
<evidence type="ECO:0000313" key="2">
    <source>
        <dbReference type="Proteomes" id="UP001163324"/>
    </source>
</evidence>
<comment type="caution">
    <text evidence="1">The sequence shown here is derived from an EMBL/GenBank/DDBJ whole genome shotgun (WGS) entry which is preliminary data.</text>
</comment>
<organism evidence="1 2">
    <name type="scientific">Trichothecium roseum</name>
    <dbReference type="NCBI Taxonomy" id="47278"/>
    <lineage>
        <taxon>Eukaryota</taxon>
        <taxon>Fungi</taxon>
        <taxon>Dikarya</taxon>
        <taxon>Ascomycota</taxon>
        <taxon>Pezizomycotina</taxon>
        <taxon>Sordariomycetes</taxon>
        <taxon>Hypocreomycetidae</taxon>
        <taxon>Hypocreales</taxon>
        <taxon>Hypocreales incertae sedis</taxon>
        <taxon>Trichothecium</taxon>
    </lineage>
</organism>
<gene>
    <name evidence="1" type="ORF">N3K66_000718</name>
</gene>
<evidence type="ECO:0000313" key="1">
    <source>
        <dbReference type="EMBL" id="KAI9904189.1"/>
    </source>
</evidence>
<proteinExistence type="predicted"/>
<dbReference type="Proteomes" id="UP001163324">
    <property type="component" value="Chromosome 1"/>
</dbReference>
<keyword evidence="2" id="KW-1185">Reference proteome</keyword>
<protein>
    <submittedName>
        <fullName evidence="1">Uncharacterized protein</fullName>
    </submittedName>
</protein>
<name>A0ACC0VD14_9HYPO</name>